<evidence type="ECO:0000313" key="1">
    <source>
        <dbReference type="EMBL" id="KAG8632827.1"/>
    </source>
</evidence>
<protein>
    <submittedName>
        <fullName evidence="1">Uncharacterized protein</fullName>
    </submittedName>
</protein>
<name>A0ACB7FXZ1_MANES</name>
<reference evidence="2" key="1">
    <citation type="journal article" date="2016" name="Nat. Biotechnol.">
        <title>Sequencing wild and cultivated cassava and related species reveals extensive interspecific hybridization and genetic diversity.</title>
        <authorList>
            <person name="Bredeson J.V."/>
            <person name="Lyons J.B."/>
            <person name="Prochnik S.E."/>
            <person name="Wu G.A."/>
            <person name="Ha C.M."/>
            <person name="Edsinger-Gonzales E."/>
            <person name="Grimwood J."/>
            <person name="Schmutz J."/>
            <person name="Rabbi I.Y."/>
            <person name="Egesi C."/>
            <person name="Nauluvula P."/>
            <person name="Lebot V."/>
            <person name="Ndunguru J."/>
            <person name="Mkamilo G."/>
            <person name="Bart R.S."/>
            <person name="Setter T.L."/>
            <person name="Gleadow R.M."/>
            <person name="Kulakow P."/>
            <person name="Ferguson M.E."/>
            <person name="Rounsley S."/>
            <person name="Rokhsar D.S."/>
        </authorList>
    </citation>
    <scope>NUCLEOTIDE SEQUENCE [LARGE SCALE GENOMIC DNA]</scope>
    <source>
        <strain evidence="2">cv. AM560-2</strain>
    </source>
</reference>
<dbReference type="Proteomes" id="UP000091857">
    <property type="component" value="Chromosome 18"/>
</dbReference>
<proteinExistence type="predicted"/>
<organism evidence="1 2">
    <name type="scientific">Manihot esculenta</name>
    <name type="common">Cassava</name>
    <name type="synonym">Jatropha manihot</name>
    <dbReference type="NCBI Taxonomy" id="3983"/>
    <lineage>
        <taxon>Eukaryota</taxon>
        <taxon>Viridiplantae</taxon>
        <taxon>Streptophyta</taxon>
        <taxon>Embryophyta</taxon>
        <taxon>Tracheophyta</taxon>
        <taxon>Spermatophyta</taxon>
        <taxon>Magnoliopsida</taxon>
        <taxon>eudicotyledons</taxon>
        <taxon>Gunneridae</taxon>
        <taxon>Pentapetalae</taxon>
        <taxon>rosids</taxon>
        <taxon>fabids</taxon>
        <taxon>Malpighiales</taxon>
        <taxon>Euphorbiaceae</taxon>
        <taxon>Crotonoideae</taxon>
        <taxon>Manihoteae</taxon>
        <taxon>Manihot</taxon>
    </lineage>
</organism>
<comment type="caution">
    <text evidence="1">The sequence shown here is derived from an EMBL/GenBank/DDBJ whole genome shotgun (WGS) entry which is preliminary data.</text>
</comment>
<gene>
    <name evidence="1" type="ORF">MANES_18G059900v8</name>
</gene>
<evidence type="ECO:0000313" key="2">
    <source>
        <dbReference type="Proteomes" id="UP000091857"/>
    </source>
</evidence>
<keyword evidence="2" id="KW-1185">Reference proteome</keyword>
<accession>A0ACB7FXZ1</accession>
<sequence>MHVTRDLGFSSLVLLLCVVFPVIAFIIRRKWLLSVARQEEIKRLLILASEEAARAELEATVVYGTVSVSRNGYQCAVCYSPTTTRCARCKAVRYCSAKCQIIHWRQGHKEECSPPSATYHINVDFGNSSQKAEKQGQYDIYDDKHGNSPINTISVGRVLSNISSTGAVPHVNGDDIKVGSVANAEEISISESVEPSFSGFSTTPIGGESSDGVSVSESISSNESEESDGHISSGTSPDVLEPGLNKVDQTKPLSPKFARLIDSVDSNKFSKLNKSISHTNRGESCYASTITSGQSNIAMHEGSITEPGTVSSGFWDRTLDSVVSSNVVQADPDLSRSRKEANSKLSDSESFIRFKFDLSGRNVPPSNAQSSEVKGIISDDAHQAVLGIGSPVDGAAFSENTHDGPPKVRRSISVSCEKSSHIDNEYSDSLNVSKITEIKSVPSSSSYASQIEAAPCAVDSNVSKSIDLKSSSLCAPQSNAIVDDTVSTSHVSKSRVSSSASKAHLAYTGNGHSVINIKSGKLDNVEADAVTTFSSISGLKSSMRKVVDQLKGPKSGKYSDKGLFSYDMFVKLYTLNKVELRPCGLINCGNSCYANAVLQCLSFTPPLTAYFVQGLHSKECANKDWCFTCEFERLVLKAKEGISPLSPIGMLSQLQRLGSQLGSGREEDAHEFLRYAIDTMQSVCLKEAGVNAVGSFDEETTLIGLTFGGYLRSKIKCMKCHYKSERHERMMDLTVEIEGDIGKLEDALKRFTSTEILDGDNKYQCSRCKSYEKAKKKLTILEAPNVLTIALKRFQSGKFGKLNKSIRFPEILDLAPYMSGTSDKSPIYRLYGVVVHLDIMNASFSGHYVCYVKNVQNKWFKIDDSTVTPVDLERVLTKGAYMLLYARCSPRAPGLIRSRIVSPDHPKMKGSPSRINAKNIALNSSSTSSHSNVVRLHSSSIPTDSLASDESFYLKFHRLQKILEEDSSSDSYSFTSSNSDEGSCSTESTRDSTSTDDLSDYIFGGWSNTWRNTSDSDTCSSSSSSPLYSRHLHETSRSQIHDADSAVNGDDWDSLEVKGGNPFLHSDRRKQCRKFSSSSCRETDSPKLGWVNHVKSGVSFRRSMSERTD</sequence>
<dbReference type="EMBL" id="CM004404">
    <property type="protein sequence ID" value="KAG8632827.1"/>
    <property type="molecule type" value="Genomic_DNA"/>
</dbReference>